<dbReference type="Pfam" id="PF02687">
    <property type="entry name" value="FtsX"/>
    <property type="match status" value="1"/>
</dbReference>
<comment type="subcellular location">
    <subcellularLocation>
        <location evidence="1">Cell membrane</location>
        <topology evidence="1">Multi-pass membrane protein</topology>
    </subcellularLocation>
</comment>
<dbReference type="OrthoDB" id="4847440at2"/>
<sequence length="899" mass="92392">MASPFAGWRLPLRLAWRDIMRYKGRSALAALLILLPVMALATMLAFISTFEISPDEERARAMEGLGGIVTVSAEKPGAPMPAAGRAVTTSKPPTAAEVSEQAGVAALEARQEGFVFAATQETTSGGFTSTWGTVMLTDATSPLLARKATLVSGRLPSKPGEVAVTEYGKKMGLPTDGPMQARSDSGNPSDSKTVNLTVVGTVTTPFADVAAVGPVPTGYKPSSSPGFLLDDSRTFSAADVEQWHRFGLDLTTRDNVSAQASTYDVNTTGDSSMAFAIAVATMAFVAVTALLAGPAFAAGATRQRRSLGLVAANGGTRAVLRRIVLANAMILGALTALVSAVLGTALGVVAAKIACRQVTTLDAPTDIRFSWIVGLVVVSTLAALIAAWVPAGAAGRTNLLQALRGQVSARVVKRRLPTIGVIAVAAGTLCLFFATQRGGDGSSMGEEGQTALAYIGVPLFFGGAVLAVPYVLMLTGKLAGRLPLTPRIAVREVSRQRTRATASIGAVLATVAVCTGVSVYGASEDAYHAKRYTPSMPMGEAAFISSSPGSRTSETDDSAAIAAARKIVPGAAGAWTVGATDLMPRYLAGKCPAKGSGQDAAAAAVSVLGVDEAGMTLMGLDAATRDALKRGEFLHVGPSTNGSLGAATWGPESSATTINDGEVTPAAVEWKNAEQPEATVASCSPLTVPARPVSFDAAFKLAGSTPNSLIATRETLAKHHMTAHLAAITVAPEGGVSKKLEGQLKAASPIDMPLMVERGYSSPILVILGIMTAALAFVVLLTTIVSTLLNDAESQADAATLATVGAPTGMRRRIVGAHAAAIGVIGALIGIAVGIAPGLILARASTNHVMDERTHQLSGGTYAIPWWSLAIMLVAVPLVAALVSMLFARRKPVLTRRER</sequence>
<evidence type="ECO:0000259" key="9">
    <source>
        <dbReference type="Pfam" id="PF02687"/>
    </source>
</evidence>
<feature type="transmembrane region" description="Helical" evidence="8">
    <location>
        <begin position="500"/>
        <end position="522"/>
    </location>
</feature>
<dbReference type="EMBL" id="CP008889">
    <property type="protein sequence ID" value="AIF41717.1"/>
    <property type="molecule type" value="Genomic_DNA"/>
</dbReference>
<dbReference type="RefSeq" id="WP_038569665.1">
    <property type="nucleotide sequence ID" value="NZ_CP008889.1"/>
</dbReference>
<feature type="transmembrane region" description="Helical" evidence="8">
    <location>
        <begin position="819"/>
        <end position="844"/>
    </location>
</feature>
<feature type="transmembrane region" description="Helical" evidence="8">
    <location>
        <begin position="324"/>
        <end position="351"/>
    </location>
</feature>
<dbReference type="PANTHER" id="PTHR30572">
    <property type="entry name" value="MEMBRANE COMPONENT OF TRANSPORTER-RELATED"/>
    <property type="match status" value="1"/>
</dbReference>
<feature type="transmembrane region" description="Helical" evidence="8">
    <location>
        <begin position="864"/>
        <end position="888"/>
    </location>
</feature>
<comment type="similarity">
    <text evidence="6">Belongs to the ABC-4 integral membrane protein family.</text>
</comment>
<dbReference type="AlphaFoldDB" id="A0A075JK53"/>
<evidence type="ECO:0000256" key="2">
    <source>
        <dbReference type="ARBA" id="ARBA00022475"/>
    </source>
</evidence>
<feature type="transmembrane region" description="Helical" evidence="8">
    <location>
        <begin position="273"/>
        <end position="297"/>
    </location>
</feature>
<keyword evidence="2" id="KW-1003">Cell membrane</keyword>
<gene>
    <name evidence="10" type="ORF">HX89_13150</name>
</gene>
<keyword evidence="5 8" id="KW-0472">Membrane</keyword>
<evidence type="ECO:0000256" key="4">
    <source>
        <dbReference type="ARBA" id="ARBA00022989"/>
    </source>
</evidence>
<evidence type="ECO:0000256" key="3">
    <source>
        <dbReference type="ARBA" id="ARBA00022692"/>
    </source>
</evidence>
<feature type="region of interest" description="Disordered" evidence="7">
    <location>
        <begin position="171"/>
        <end position="192"/>
    </location>
</feature>
<proteinExistence type="inferred from homology"/>
<keyword evidence="11" id="KW-1185">Reference proteome</keyword>
<evidence type="ECO:0000256" key="8">
    <source>
        <dbReference type="SAM" id="Phobius"/>
    </source>
</evidence>
<evidence type="ECO:0000256" key="5">
    <source>
        <dbReference type="ARBA" id="ARBA00023136"/>
    </source>
</evidence>
<dbReference type="GO" id="GO:0022857">
    <property type="term" value="F:transmembrane transporter activity"/>
    <property type="evidence" value="ECO:0007669"/>
    <property type="project" value="TreeGrafter"/>
</dbReference>
<keyword evidence="4 8" id="KW-1133">Transmembrane helix</keyword>
<feature type="domain" description="ABC3 transporter permease C-terminal" evidence="9">
    <location>
        <begin position="770"/>
        <end position="890"/>
    </location>
</feature>
<dbReference type="PANTHER" id="PTHR30572:SF4">
    <property type="entry name" value="ABC TRANSPORTER PERMEASE YTRF"/>
    <property type="match status" value="1"/>
</dbReference>
<feature type="transmembrane region" description="Helical" evidence="8">
    <location>
        <begin position="764"/>
        <end position="789"/>
    </location>
</feature>
<feature type="transmembrane region" description="Helical" evidence="8">
    <location>
        <begin position="416"/>
        <end position="434"/>
    </location>
</feature>
<name>A0A075JK53_9MICO</name>
<feature type="transmembrane region" description="Helical" evidence="8">
    <location>
        <begin position="371"/>
        <end position="395"/>
    </location>
</feature>
<reference evidence="10 11" key="1">
    <citation type="submission" date="2014-07" db="EMBL/GenBank/DDBJ databases">
        <title>Genome Sequencing of Dermacoccus nishinomiyaensis.</title>
        <authorList>
            <person name="Hong K.W."/>
            <person name="Chan K.G."/>
        </authorList>
    </citation>
    <scope>NUCLEOTIDE SEQUENCE [LARGE SCALE GENOMIC DNA]</scope>
    <source>
        <strain evidence="10 11">M25</strain>
    </source>
</reference>
<dbReference type="GeneID" id="41841996"/>
<feature type="transmembrane region" description="Helical" evidence="8">
    <location>
        <begin position="454"/>
        <end position="479"/>
    </location>
</feature>
<dbReference type="eggNOG" id="COG0577">
    <property type="taxonomic scope" value="Bacteria"/>
</dbReference>
<dbReference type="KEGG" id="dni:HX89_13150"/>
<evidence type="ECO:0000256" key="7">
    <source>
        <dbReference type="SAM" id="MobiDB-lite"/>
    </source>
</evidence>
<evidence type="ECO:0000313" key="10">
    <source>
        <dbReference type="EMBL" id="AIF41717.1"/>
    </source>
</evidence>
<dbReference type="GO" id="GO:0005886">
    <property type="term" value="C:plasma membrane"/>
    <property type="evidence" value="ECO:0007669"/>
    <property type="project" value="UniProtKB-SubCell"/>
</dbReference>
<dbReference type="InterPro" id="IPR003838">
    <property type="entry name" value="ABC3_permease_C"/>
</dbReference>
<dbReference type="HOGENOM" id="CLU_013247_0_0_11"/>
<accession>A0A075JK53</accession>
<feature type="compositionally biased region" description="Polar residues" evidence="7">
    <location>
        <begin position="182"/>
        <end position="192"/>
    </location>
</feature>
<evidence type="ECO:0000256" key="1">
    <source>
        <dbReference type="ARBA" id="ARBA00004651"/>
    </source>
</evidence>
<protein>
    <recommendedName>
        <fullName evidence="9">ABC3 transporter permease C-terminal domain-containing protein</fullName>
    </recommendedName>
</protein>
<keyword evidence="3 8" id="KW-0812">Transmembrane</keyword>
<evidence type="ECO:0000313" key="11">
    <source>
        <dbReference type="Proteomes" id="UP000027986"/>
    </source>
</evidence>
<organism evidence="10 11">
    <name type="scientific">Dermacoccus nishinomiyaensis</name>
    <dbReference type="NCBI Taxonomy" id="1274"/>
    <lineage>
        <taxon>Bacteria</taxon>
        <taxon>Bacillati</taxon>
        <taxon>Actinomycetota</taxon>
        <taxon>Actinomycetes</taxon>
        <taxon>Micrococcales</taxon>
        <taxon>Dermacoccaceae</taxon>
        <taxon>Dermacoccus</taxon>
    </lineage>
</organism>
<evidence type="ECO:0000256" key="6">
    <source>
        <dbReference type="ARBA" id="ARBA00038076"/>
    </source>
</evidence>
<dbReference type="Proteomes" id="UP000027986">
    <property type="component" value="Chromosome"/>
</dbReference>
<dbReference type="InterPro" id="IPR050250">
    <property type="entry name" value="Macrolide_Exporter_MacB"/>
</dbReference>